<dbReference type="RefSeq" id="WP_143914283.1">
    <property type="nucleotide sequence ID" value="NZ_VLNT01000014.1"/>
</dbReference>
<sequence>MSADLPAPDATESQRLVGADRVLAALVRLGDHPDGVGLDDLARELGSAKPTVHRALASLKRAGLAAQAPDGRYALGDGLLRLAFSFHDARPETAGVRDRLASLTREFGETAHYAVLDGREVVYREKVVPTTGGIQLTSTIGGRNPAHATALGKILLADTFDDDGVRAWAAEQSLTTRTPHTITDPGRLVEEVAAARERGWAAEDEESELGVCCLAVPYDDARPIAHARAISVSSVASRTPLRALTERVDTIVAASRPLNDPLEAPCV</sequence>
<dbReference type="SMART" id="SM00346">
    <property type="entry name" value="HTH_ICLR"/>
    <property type="match status" value="1"/>
</dbReference>
<dbReference type="Pfam" id="PF01614">
    <property type="entry name" value="IclR_C"/>
    <property type="match status" value="1"/>
</dbReference>
<dbReference type="Proteomes" id="UP000316988">
    <property type="component" value="Unassembled WGS sequence"/>
</dbReference>
<dbReference type="Gene3D" id="3.30.450.40">
    <property type="match status" value="1"/>
</dbReference>
<dbReference type="InterPro" id="IPR036388">
    <property type="entry name" value="WH-like_DNA-bd_sf"/>
</dbReference>
<gene>
    <name evidence="6" type="ORF">FNM00_14585</name>
</gene>
<dbReference type="InterPro" id="IPR029016">
    <property type="entry name" value="GAF-like_dom_sf"/>
</dbReference>
<feature type="domain" description="HTH iclR-type" evidence="4">
    <location>
        <begin position="16"/>
        <end position="77"/>
    </location>
</feature>
<keyword evidence="1" id="KW-0805">Transcription regulation</keyword>
<evidence type="ECO:0000313" key="6">
    <source>
        <dbReference type="EMBL" id="TSD58422.1"/>
    </source>
</evidence>
<evidence type="ECO:0000256" key="2">
    <source>
        <dbReference type="ARBA" id="ARBA00023125"/>
    </source>
</evidence>
<dbReference type="InterPro" id="IPR005471">
    <property type="entry name" value="Tscrpt_reg_IclR_N"/>
</dbReference>
<keyword evidence="3" id="KW-0804">Transcription</keyword>
<protein>
    <submittedName>
        <fullName evidence="6">IclR family transcriptional regulator</fullName>
    </submittedName>
</protein>
<proteinExistence type="predicted"/>
<comment type="caution">
    <text evidence="6">The sequence shown here is derived from an EMBL/GenBank/DDBJ whole genome shotgun (WGS) entry which is preliminary data.</text>
</comment>
<keyword evidence="7" id="KW-1185">Reference proteome</keyword>
<dbReference type="PROSITE" id="PS51078">
    <property type="entry name" value="ICLR_ED"/>
    <property type="match status" value="1"/>
</dbReference>
<dbReference type="InterPro" id="IPR050707">
    <property type="entry name" value="HTH_MetabolicPath_Reg"/>
</dbReference>
<dbReference type="InterPro" id="IPR014757">
    <property type="entry name" value="Tscrpt_reg_IclR_C"/>
</dbReference>
<reference evidence="6 7" key="1">
    <citation type="submission" date="2019-07" db="EMBL/GenBank/DDBJ databases">
        <authorList>
            <person name="Zhao L.H."/>
        </authorList>
    </citation>
    <scope>NUCLEOTIDE SEQUENCE [LARGE SCALE GENOMIC DNA]</scope>
    <source>
        <strain evidence="6 7">Co35</strain>
    </source>
</reference>
<feature type="domain" description="IclR-ED" evidence="5">
    <location>
        <begin position="78"/>
        <end position="264"/>
    </location>
</feature>
<dbReference type="PANTHER" id="PTHR30136:SF24">
    <property type="entry name" value="HTH-TYPE TRANSCRIPTIONAL REPRESSOR ALLR"/>
    <property type="match status" value="1"/>
</dbReference>
<dbReference type="Pfam" id="PF09339">
    <property type="entry name" value="HTH_IclR"/>
    <property type="match status" value="1"/>
</dbReference>
<evidence type="ECO:0000256" key="1">
    <source>
        <dbReference type="ARBA" id="ARBA00023015"/>
    </source>
</evidence>
<accession>A0A554RWG4</accession>
<evidence type="ECO:0000259" key="5">
    <source>
        <dbReference type="PROSITE" id="PS51078"/>
    </source>
</evidence>
<dbReference type="EMBL" id="VLNT01000014">
    <property type="protein sequence ID" value="TSD58422.1"/>
    <property type="molecule type" value="Genomic_DNA"/>
</dbReference>
<evidence type="ECO:0000256" key="3">
    <source>
        <dbReference type="ARBA" id="ARBA00023163"/>
    </source>
</evidence>
<name>A0A554RWG4_9ACTN</name>
<dbReference type="GO" id="GO:0003700">
    <property type="term" value="F:DNA-binding transcription factor activity"/>
    <property type="evidence" value="ECO:0007669"/>
    <property type="project" value="TreeGrafter"/>
</dbReference>
<dbReference type="InterPro" id="IPR036390">
    <property type="entry name" value="WH_DNA-bd_sf"/>
</dbReference>
<dbReference type="OrthoDB" id="3209193at2"/>
<dbReference type="AlphaFoldDB" id="A0A554RWG4"/>
<dbReference type="SUPFAM" id="SSF46785">
    <property type="entry name" value="Winged helix' DNA-binding domain"/>
    <property type="match status" value="1"/>
</dbReference>
<evidence type="ECO:0000313" key="7">
    <source>
        <dbReference type="Proteomes" id="UP000316988"/>
    </source>
</evidence>
<dbReference type="Gene3D" id="1.10.10.10">
    <property type="entry name" value="Winged helix-like DNA-binding domain superfamily/Winged helix DNA-binding domain"/>
    <property type="match status" value="1"/>
</dbReference>
<dbReference type="GO" id="GO:0003677">
    <property type="term" value="F:DNA binding"/>
    <property type="evidence" value="ECO:0007669"/>
    <property type="project" value="UniProtKB-KW"/>
</dbReference>
<organism evidence="6 7">
    <name type="scientific">Aeromicrobium piscarium</name>
    <dbReference type="NCBI Taxonomy" id="2590901"/>
    <lineage>
        <taxon>Bacteria</taxon>
        <taxon>Bacillati</taxon>
        <taxon>Actinomycetota</taxon>
        <taxon>Actinomycetes</taxon>
        <taxon>Propionibacteriales</taxon>
        <taxon>Nocardioidaceae</taxon>
        <taxon>Aeromicrobium</taxon>
    </lineage>
</organism>
<dbReference type="PANTHER" id="PTHR30136">
    <property type="entry name" value="HELIX-TURN-HELIX TRANSCRIPTIONAL REGULATOR, ICLR FAMILY"/>
    <property type="match status" value="1"/>
</dbReference>
<dbReference type="SUPFAM" id="SSF55781">
    <property type="entry name" value="GAF domain-like"/>
    <property type="match status" value="1"/>
</dbReference>
<evidence type="ECO:0000259" key="4">
    <source>
        <dbReference type="PROSITE" id="PS51077"/>
    </source>
</evidence>
<dbReference type="GO" id="GO:0045892">
    <property type="term" value="P:negative regulation of DNA-templated transcription"/>
    <property type="evidence" value="ECO:0007669"/>
    <property type="project" value="TreeGrafter"/>
</dbReference>
<dbReference type="PROSITE" id="PS51077">
    <property type="entry name" value="HTH_ICLR"/>
    <property type="match status" value="1"/>
</dbReference>
<keyword evidence="2" id="KW-0238">DNA-binding</keyword>